<organism evidence="1">
    <name type="scientific">Anguilla anguilla</name>
    <name type="common">European freshwater eel</name>
    <name type="synonym">Muraena anguilla</name>
    <dbReference type="NCBI Taxonomy" id="7936"/>
    <lineage>
        <taxon>Eukaryota</taxon>
        <taxon>Metazoa</taxon>
        <taxon>Chordata</taxon>
        <taxon>Craniata</taxon>
        <taxon>Vertebrata</taxon>
        <taxon>Euteleostomi</taxon>
        <taxon>Actinopterygii</taxon>
        <taxon>Neopterygii</taxon>
        <taxon>Teleostei</taxon>
        <taxon>Anguilliformes</taxon>
        <taxon>Anguillidae</taxon>
        <taxon>Anguilla</taxon>
    </lineage>
</organism>
<dbReference type="AlphaFoldDB" id="A0A0E9VQK3"/>
<evidence type="ECO:0000313" key="1">
    <source>
        <dbReference type="EMBL" id="JAH80369.1"/>
    </source>
</evidence>
<dbReference type="EMBL" id="GBXM01028208">
    <property type="protein sequence ID" value="JAH80369.1"/>
    <property type="molecule type" value="Transcribed_RNA"/>
</dbReference>
<protein>
    <submittedName>
        <fullName evidence="1">Uncharacterized protein</fullName>
    </submittedName>
</protein>
<proteinExistence type="predicted"/>
<sequence length="36" mass="4031">MFYAEPLNLNFFSIGPGKYNTNASYASYLALCYQAS</sequence>
<reference evidence="1" key="2">
    <citation type="journal article" date="2015" name="Fish Shellfish Immunol.">
        <title>Early steps in the European eel (Anguilla anguilla)-Vibrio vulnificus interaction in the gills: Role of the RtxA13 toxin.</title>
        <authorList>
            <person name="Callol A."/>
            <person name="Pajuelo D."/>
            <person name="Ebbesson L."/>
            <person name="Teles M."/>
            <person name="MacKenzie S."/>
            <person name="Amaro C."/>
        </authorList>
    </citation>
    <scope>NUCLEOTIDE SEQUENCE</scope>
</reference>
<accession>A0A0E9VQK3</accession>
<reference evidence="1" key="1">
    <citation type="submission" date="2014-11" db="EMBL/GenBank/DDBJ databases">
        <authorList>
            <person name="Amaro Gonzalez C."/>
        </authorList>
    </citation>
    <scope>NUCLEOTIDE SEQUENCE</scope>
</reference>
<name>A0A0E9VQK3_ANGAN</name>